<proteinExistence type="predicted"/>
<dbReference type="BioCyc" id="CSTA292563:G1353-1987-MONOMER"/>
<keyword evidence="3" id="KW-1185">Reference proteome</keyword>
<dbReference type="Gene3D" id="3.90.550.10">
    <property type="entry name" value="Spore Coat Polysaccharide Biosynthesis Protein SpsA, Chain A"/>
    <property type="match status" value="1"/>
</dbReference>
<evidence type="ECO:0000259" key="1">
    <source>
        <dbReference type="Pfam" id="PF00535"/>
    </source>
</evidence>
<dbReference type="STRING" id="292563.Cyast_1980"/>
<sequence length="310" mass="37095">MITRYLSQIKSSKLFRIFKIQFSKYFIRKKFFTNDEGLSQYNFYLPYENNKKGVSAFIRMKNEEQKIYYCLKSIIDVFDEIIVIDNQSSDHSLKIVTDFKQEYDINNKIKIFNYPFRVARCGDENESTPENSIHSRAYYDNYALSQCSFKFAFRWDADMILNKNFRSDFKTFLQWVNQKELKVWKVKGTTVYRNLKGEYFLANSHTYGERRLYPCSYLNRYFKGKKSKNQYSSTLKTSLHSDLYPEVAFFELKFADEDEFSHWSITDFKKLGRKRKTKEWETLNLIKTGNVSGNDNLIFLPSTFLIDQTT</sequence>
<dbReference type="InterPro" id="IPR029044">
    <property type="entry name" value="Nucleotide-diphossugar_trans"/>
</dbReference>
<evidence type="ECO:0000313" key="3">
    <source>
        <dbReference type="Proteomes" id="UP000010483"/>
    </source>
</evidence>
<dbReference type="InterPro" id="IPR001173">
    <property type="entry name" value="Glyco_trans_2-like"/>
</dbReference>
<dbReference type="KEGG" id="csn:Cyast_1980"/>
<feature type="domain" description="Glycosyltransferase 2-like" evidence="1">
    <location>
        <begin position="55"/>
        <end position="109"/>
    </location>
</feature>
<dbReference type="EMBL" id="CP003940">
    <property type="protein sequence ID" value="AFZ47933.1"/>
    <property type="molecule type" value="Genomic_DNA"/>
</dbReference>
<dbReference type="Pfam" id="PF00535">
    <property type="entry name" value="Glycos_transf_2"/>
    <property type="match status" value="1"/>
</dbReference>
<dbReference type="GO" id="GO:0016740">
    <property type="term" value="F:transferase activity"/>
    <property type="evidence" value="ECO:0007669"/>
    <property type="project" value="UniProtKB-KW"/>
</dbReference>
<dbReference type="AlphaFoldDB" id="K9YP90"/>
<dbReference type="SUPFAM" id="SSF53448">
    <property type="entry name" value="Nucleotide-diphospho-sugar transferases"/>
    <property type="match status" value="1"/>
</dbReference>
<protein>
    <submittedName>
        <fullName evidence="2">Glycosyl transferase family 2</fullName>
    </submittedName>
</protein>
<dbReference type="HOGENOM" id="CLU_899646_0_0_3"/>
<gene>
    <name evidence="2" type="ordered locus">Cyast_1980</name>
</gene>
<dbReference type="eggNOG" id="ENOG5032S1C">
    <property type="taxonomic scope" value="Bacteria"/>
</dbReference>
<accession>K9YP90</accession>
<evidence type="ECO:0000313" key="2">
    <source>
        <dbReference type="EMBL" id="AFZ47933.1"/>
    </source>
</evidence>
<reference evidence="3" key="1">
    <citation type="journal article" date="2013" name="Proc. Natl. Acad. Sci. U.S.A.">
        <title>Improving the coverage of the cyanobacterial phylum using diversity-driven genome sequencing.</title>
        <authorList>
            <person name="Shih P.M."/>
            <person name="Wu D."/>
            <person name="Latifi A."/>
            <person name="Axen S.D."/>
            <person name="Fewer D.P."/>
            <person name="Talla E."/>
            <person name="Calteau A."/>
            <person name="Cai F."/>
            <person name="Tandeau de Marsac N."/>
            <person name="Rippka R."/>
            <person name="Herdman M."/>
            <person name="Sivonen K."/>
            <person name="Coursin T."/>
            <person name="Laurent T."/>
            <person name="Goodwin L."/>
            <person name="Nolan M."/>
            <person name="Davenport K.W."/>
            <person name="Han C.S."/>
            <person name="Rubin E.M."/>
            <person name="Eisen J.A."/>
            <person name="Woyke T."/>
            <person name="Gugger M."/>
            <person name="Kerfeld C.A."/>
        </authorList>
    </citation>
    <scope>NUCLEOTIDE SEQUENCE [LARGE SCALE GENOMIC DNA]</scope>
    <source>
        <strain evidence="3">ATCC 29140 / PCC 7202</strain>
    </source>
</reference>
<name>K9YP90_CYASC</name>
<organism evidence="2 3">
    <name type="scientific">Cyanobacterium stanieri (strain ATCC 29140 / PCC 7202)</name>
    <dbReference type="NCBI Taxonomy" id="292563"/>
    <lineage>
        <taxon>Bacteria</taxon>
        <taxon>Bacillati</taxon>
        <taxon>Cyanobacteriota</taxon>
        <taxon>Cyanophyceae</taxon>
        <taxon>Oscillatoriophycideae</taxon>
        <taxon>Chroococcales</taxon>
        <taxon>Geminocystaceae</taxon>
        <taxon>Cyanobacterium</taxon>
    </lineage>
</organism>
<dbReference type="Proteomes" id="UP000010483">
    <property type="component" value="Chromosome"/>
</dbReference>
<keyword evidence="2" id="KW-0808">Transferase</keyword>